<sequence>MSKLESISGRALELAGSVGDTLRDRVPDRAMKWIETGAALGALKAGSRVATKFVRRNPAVAVAGAVGAGLLLYAVRRQQRKSREQAIEGKATRIEAKKAPPRKRATAKRARKTTAD</sequence>
<proteinExistence type="predicted"/>
<comment type="caution">
    <text evidence="3">The sequence shown here is derived from an EMBL/GenBank/DDBJ whole genome shotgun (WGS) entry which is preliminary data.</text>
</comment>
<feature type="compositionally biased region" description="Basic and acidic residues" evidence="1">
    <location>
        <begin position="84"/>
        <end position="98"/>
    </location>
</feature>
<dbReference type="Proteomes" id="UP001595705">
    <property type="component" value="Unassembled WGS sequence"/>
</dbReference>
<evidence type="ECO:0000256" key="1">
    <source>
        <dbReference type="SAM" id="MobiDB-lite"/>
    </source>
</evidence>
<evidence type="ECO:0008006" key="5">
    <source>
        <dbReference type="Google" id="ProtNLM"/>
    </source>
</evidence>
<keyword evidence="2" id="KW-1133">Transmembrane helix</keyword>
<gene>
    <name evidence="3" type="ORF">ACFONC_08310</name>
</gene>
<reference evidence="4" key="1">
    <citation type="journal article" date="2019" name="Int. J. Syst. Evol. Microbiol.">
        <title>The Global Catalogue of Microorganisms (GCM) 10K type strain sequencing project: providing services to taxonomists for standard genome sequencing and annotation.</title>
        <authorList>
            <consortium name="The Broad Institute Genomics Platform"/>
            <consortium name="The Broad Institute Genome Sequencing Center for Infectious Disease"/>
            <person name="Wu L."/>
            <person name="Ma J."/>
        </authorList>
    </citation>
    <scope>NUCLEOTIDE SEQUENCE [LARGE SCALE GENOMIC DNA]</scope>
    <source>
        <strain evidence="4">KCTC 42441</strain>
    </source>
</reference>
<dbReference type="RefSeq" id="WP_386743266.1">
    <property type="nucleotide sequence ID" value="NZ_JBHRYA010000007.1"/>
</dbReference>
<evidence type="ECO:0000313" key="3">
    <source>
        <dbReference type="EMBL" id="MFC3716151.1"/>
    </source>
</evidence>
<dbReference type="EMBL" id="JBHRYA010000007">
    <property type="protein sequence ID" value="MFC3716151.1"/>
    <property type="molecule type" value="Genomic_DNA"/>
</dbReference>
<accession>A0ABV7XJV1</accession>
<evidence type="ECO:0000313" key="4">
    <source>
        <dbReference type="Proteomes" id="UP001595705"/>
    </source>
</evidence>
<evidence type="ECO:0000256" key="2">
    <source>
        <dbReference type="SAM" id="Phobius"/>
    </source>
</evidence>
<organism evidence="3 4">
    <name type="scientific">Luteimonas soli</name>
    <dbReference type="NCBI Taxonomy" id="1648966"/>
    <lineage>
        <taxon>Bacteria</taxon>
        <taxon>Pseudomonadati</taxon>
        <taxon>Pseudomonadota</taxon>
        <taxon>Gammaproteobacteria</taxon>
        <taxon>Lysobacterales</taxon>
        <taxon>Lysobacteraceae</taxon>
        <taxon>Luteimonas</taxon>
    </lineage>
</organism>
<keyword evidence="2" id="KW-0812">Transmembrane</keyword>
<protein>
    <recommendedName>
        <fullName evidence="5">DUF3618 domain-containing protein</fullName>
    </recommendedName>
</protein>
<feature type="compositionally biased region" description="Basic residues" evidence="1">
    <location>
        <begin position="99"/>
        <end position="116"/>
    </location>
</feature>
<name>A0ABV7XJV1_9GAMM</name>
<keyword evidence="4" id="KW-1185">Reference proteome</keyword>
<feature type="region of interest" description="Disordered" evidence="1">
    <location>
        <begin position="84"/>
        <end position="116"/>
    </location>
</feature>
<feature type="transmembrane region" description="Helical" evidence="2">
    <location>
        <begin position="58"/>
        <end position="75"/>
    </location>
</feature>
<keyword evidence="2" id="KW-0472">Membrane</keyword>